<protein>
    <submittedName>
        <fullName evidence="5">ABC transporter ATP-binding protein NatA</fullName>
    </submittedName>
</protein>
<evidence type="ECO:0000256" key="1">
    <source>
        <dbReference type="ARBA" id="ARBA00022448"/>
    </source>
</evidence>
<dbReference type="InterPro" id="IPR027417">
    <property type="entry name" value="P-loop_NTPase"/>
</dbReference>
<gene>
    <name evidence="5" type="primary">natA</name>
    <name evidence="5" type="ORF">CRYO30217_00886</name>
</gene>
<dbReference type="Proteomes" id="UP000683507">
    <property type="component" value="Chromosome"/>
</dbReference>
<dbReference type="AlphaFoldDB" id="A0A916NFS8"/>
<dbReference type="KEGG" id="ptan:CRYO30217_00886"/>
<dbReference type="CDD" id="cd03230">
    <property type="entry name" value="ABC_DR_subfamily_A"/>
    <property type="match status" value="1"/>
</dbReference>
<evidence type="ECO:0000256" key="3">
    <source>
        <dbReference type="ARBA" id="ARBA00022840"/>
    </source>
</evidence>
<feature type="domain" description="ABC transporter" evidence="4">
    <location>
        <begin position="2"/>
        <end position="217"/>
    </location>
</feature>
<dbReference type="RefSeq" id="WP_258541108.1">
    <property type="nucleotide sequence ID" value="NZ_OU015584.1"/>
</dbReference>
<keyword evidence="2" id="KW-0547">Nucleotide-binding</keyword>
<evidence type="ECO:0000313" key="5">
    <source>
        <dbReference type="EMBL" id="CAG5079204.1"/>
    </source>
</evidence>
<dbReference type="PANTHER" id="PTHR42939">
    <property type="entry name" value="ABC TRANSPORTER ATP-BINDING PROTEIN ALBC-RELATED"/>
    <property type="match status" value="1"/>
</dbReference>
<dbReference type="InterPro" id="IPR051782">
    <property type="entry name" value="ABC_Transporter_VariousFunc"/>
</dbReference>
<evidence type="ECO:0000259" key="4">
    <source>
        <dbReference type="PROSITE" id="PS50893"/>
    </source>
</evidence>
<dbReference type="SUPFAM" id="SSF52540">
    <property type="entry name" value="P-loop containing nucleoside triphosphate hydrolases"/>
    <property type="match status" value="1"/>
</dbReference>
<accession>A0A916NFS8</accession>
<name>A0A916NFS8_9FLAO</name>
<dbReference type="InterPro" id="IPR003439">
    <property type="entry name" value="ABC_transporter-like_ATP-bd"/>
</dbReference>
<keyword evidence="1" id="KW-0813">Transport</keyword>
<dbReference type="GO" id="GO:0016887">
    <property type="term" value="F:ATP hydrolysis activity"/>
    <property type="evidence" value="ECO:0007669"/>
    <property type="project" value="InterPro"/>
</dbReference>
<dbReference type="GO" id="GO:0005524">
    <property type="term" value="F:ATP binding"/>
    <property type="evidence" value="ECO:0007669"/>
    <property type="project" value="UniProtKB-KW"/>
</dbReference>
<proteinExistence type="predicted"/>
<dbReference type="InterPro" id="IPR003593">
    <property type="entry name" value="AAA+_ATPase"/>
</dbReference>
<dbReference type="EMBL" id="OU015584">
    <property type="protein sequence ID" value="CAG5079204.1"/>
    <property type="molecule type" value="Genomic_DNA"/>
</dbReference>
<dbReference type="PANTHER" id="PTHR42939:SF1">
    <property type="entry name" value="ABC TRANSPORTER ATP-BINDING PROTEIN ALBC-RELATED"/>
    <property type="match status" value="1"/>
</dbReference>
<organism evidence="5 6">
    <name type="scientific">Parvicella tangerina</name>
    <dbReference type="NCBI Taxonomy" id="2829795"/>
    <lineage>
        <taxon>Bacteria</taxon>
        <taxon>Pseudomonadati</taxon>
        <taxon>Bacteroidota</taxon>
        <taxon>Flavobacteriia</taxon>
        <taxon>Flavobacteriales</taxon>
        <taxon>Parvicellaceae</taxon>
        <taxon>Parvicella</taxon>
    </lineage>
</organism>
<keyword evidence="3 5" id="KW-0067">ATP-binding</keyword>
<dbReference type="Pfam" id="PF00005">
    <property type="entry name" value="ABC_tran"/>
    <property type="match status" value="1"/>
</dbReference>
<reference evidence="5" key="1">
    <citation type="submission" date="2021-04" db="EMBL/GenBank/DDBJ databases">
        <authorList>
            <person name="Rodrigo-Torres L."/>
            <person name="Arahal R. D."/>
            <person name="Lucena T."/>
        </authorList>
    </citation>
    <scope>NUCLEOTIDE SEQUENCE</scope>
    <source>
        <strain evidence="5">AS29M-1</strain>
    </source>
</reference>
<evidence type="ECO:0000256" key="2">
    <source>
        <dbReference type="ARBA" id="ARBA00022741"/>
    </source>
</evidence>
<dbReference type="SMART" id="SM00382">
    <property type="entry name" value="AAA"/>
    <property type="match status" value="1"/>
</dbReference>
<dbReference type="PROSITE" id="PS50893">
    <property type="entry name" value="ABC_TRANSPORTER_2"/>
    <property type="match status" value="1"/>
</dbReference>
<dbReference type="Gene3D" id="3.40.50.300">
    <property type="entry name" value="P-loop containing nucleotide triphosphate hydrolases"/>
    <property type="match status" value="1"/>
</dbReference>
<sequence>MIRINKLSKNFGNKEVLKSISHDFELGKVYGIVGENGAGKTTFFRCMAGLETHAGDITSSIKPLKDSLGYLQTEPYFFPRITGKEYLQLFANSHDETEVDFAKQNIFDLPLTKYAEDYSTGMKKKLALLAVLLQKNEVIILDEPFNGVDIHSNLVIKEIIDKLGKSGKTIFICSHIFSTLTDVCDEIIFMDEGVFKKVYQLSDYTQLEEEMKKKTILESVDRLDL</sequence>
<keyword evidence="6" id="KW-1185">Reference proteome</keyword>
<evidence type="ECO:0000313" key="6">
    <source>
        <dbReference type="Proteomes" id="UP000683507"/>
    </source>
</evidence>